<evidence type="ECO:0000313" key="1">
    <source>
        <dbReference type="EMBL" id="DAD50861.1"/>
    </source>
</evidence>
<accession>A0A8S5L0K8</accession>
<dbReference type="EMBL" id="BK013648">
    <property type="protein sequence ID" value="DAD50861.1"/>
    <property type="molecule type" value="Genomic_RNA"/>
</dbReference>
<name>A0A8S5L0K8_9VIRU</name>
<organism evidence="1 2">
    <name type="scientific">ssRNA phage SRR5466728_4</name>
    <dbReference type="NCBI Taxonomy" id="2786442"/>
    <lineage>
        <taxon>Viruses</taxon>
        <taxon>Riboviria</taxon>
        <taxon>Orthornavirae</taxon>
        <taxon>Lenarviricota</taxon>
        <taxon>Leviviricetes</taxon>
        <taxon>Timlovirales</taxon>
        <taxon>Steitzviridae</taxon>
        <taxon>Hodnevirus</taxon>
        <taxon>Hodnevirus limenecus</taxon>
    </lineage>
</organism>
<dbReference type="Proteomes" id="UP000680564">
    <property type="component" value="Segment"/>
</dbReference>
<protein>
    <submittedName>
        <fullName evidence="1">Coat protein</fullName>
    </submittedName>
</protein>
<dbReference type="GO" id="GO:0019028">
    <property type="term" value="C:viral capsid"/>
    <property type="evidence" value="ECO:0007669"/>
    <property type="project" value="UniProtKB-KW"/>
</dbReference>
<dbReference type="GeneID" id="80399702"/>
<evidence type="ECO:0000313" key="2">
    <source>
        <dbReference type="Proteomes" id="UP000680564"/>
    </source>
</evidence>
<gene>
    <name evidence="1" type="primary">SRR5466728_4_2</name>
</gene>
<dbReference type="KEGG" id="vg:80399702"/>
<sequence length="120" mass="12819">MALADPQSVTIAGTPVSLARVGSGEGTGTFRTEDGGTQFRITHIRAKRNRTRIRLDWNKIVSDPLLPSTNVPVSTSISFVIDRPIQGFTQTELKDVVVAFASYLTASSAANTIKILGGES</sequence>
<dbReference type="RefSeq" id="YP_010770395.1">
    <property type="nucleotide sequence ID" value="NC_074255.1"/>
</dbReference>
<keyword evidence="2" id="KW-1185">Reference proteome</keyword>
<keyword evidence="1" id="KW-0946">Virion</keyword>
<reference evidence="1 2" key="1">
    <citation type="submission" date="2020-09" db="EMBL/GenBank/DDBJ databases">
        <title>Leviviricetes taxonomy.</title>
        <authorList>
            <person name="Stockdale S.R."/>
            <person name="Callanan J."/>
            <person name="Adriaenssens E.M."/>
            <person name="Kuhn J.H."/>
            <person name="Rumnieks J."/>
            <person name="Shkoporov A."/>
            <person name="Draper L.A."/>
            <person name="Ross P."/>
            <person name="Hill C."/>
        </authorList>
    </citation>
    <scope>NUCLEOTIDE SEQUENCE [LARGE SCALE GENOMIC DNA]</scope>
</reference>
<keyword evidence="1" id="KW-0167">Capsid protein</keyword>
<proteinExistence type="predicted"/>